<feature type="transmembrane region" description="Helical" evidence="10">
    <location>
        <begin position="367"/>
        <end position="388"/>
    </location>
</feature>
<comment type="subcellular location">
    <subcellularLocation>
        <location evidence="1">Endoplasmic reticulum membrane</location>
        <topology evidence="1">Multi-pass membrane protein</topology>
    </subcellularLocation>
</comment>
<evidence type="ECO:0000256" key="10">
    <source>
        <dbReference type="SAM" id="Phobius"/>
    </source>
</evidence>
<keyword evidence="5" id="KW-0808">Transferase</keyword>
<dbReference type="UniPathway" id="UPA00196"/>
<evidence type="ECO:0000256" key="3">
    <source>
        <dbReference type="ARBA" id="ARBA00022502"/>
    </source>
</evidence>
<dbReference type="GO" id="GO:0006506">
    <property type="term" value="P:GPI anchor biosynthetic process"/>
    <property type="evidence" value="ECO:0007669"/>
    <property type="project" value="UniProtKB-UniPathway"/>
</dbReference>
<dbReference type="GO" id="GO:0031501">
    <property type="term" value="C:mannosyltransferase complex"/>
    <property type="evidence" value="ECO:0007669"/>
    <property type="project" value="TreeGrafter"/>
</dbReference>
<gene>
    <name evidence="11" type="ORF">KTT_39720</name>
</gene>
<feature type="transmembrane region" description="Helical" evidence="10">
    <location>
        <begin position="154"/>
        <end position="177"/>
    </location>
</feature>
<dbReference type="GO" id="GO:0000009">
    <property type="term" value="F:alpha-1,6-mannosyltransferase activity"/>
    <property type="evidence" value="ECO:0007669"/>
    <property type="project" value="InterPro"/>
</dbReference>
<dbReference type="PANTHER" id="PTHR12468:SF2">
    <property type="entry name" value="GPI MANNOSYLTRANSFERASE 2"/>
    <property type="match status" value="1"/>
</dbReference>
<evidence type="ECO:0000256" key="8">
    <source>
        <dbReference type="ARBA" id="ARBA00022989"/>
    </source>
</evidence>
<proteinExistence type="predicted"/>
<feature type="transmembrane region" description="Helical" evidence="10">
    <location>
        <begin position="268"/>
        <end position="291"/>
    </location>
</feature>
<keyword evidence="6 10" id="KW-0812">Transmembrane</keyword>
<keyword evidence="9 10" id="KW-0472">Membrane</keyword>
<feature type="transmembrane region" description="Helical" evidence="10">
    <location>
        <begin position="227"/>
        <end position="256"/>
    </location>
</feature>
<protein>
    <submittedName>
        <fullName evidence="11">Uncharacterized protein</fullName>
    </submittedName>
</protein>
<evidence type="ECO:0000256" key="9">
    <source>
        <dbReference type="ARBA" id="ARBA00023136"/>
    </source>
</evidence>
<keyword evidence="12" id="KW-1185">Reference proteome</keyword>
<dbReference type="EMBL" id="BIFR01000001">
    <property type="protein sequence ID" value="GCE14113.1"/>
    <property type="molecule type" value="Genomic_DNA"/>
</dbReference>
<keyword evidence="4" id="KW-0328">Glycosyltransferase</keyword>
<feature type="transmembrane region" description="Helical" evidence="10">
    <location>
        <begin position="189"/>
        <end position="221"/>
    </location>
</feature>
<dbReference type="InterPro" id="IPR007315">
    <property type="entry name" value="PIG-V/Gpi18"/>
</dbReference>
<evidence type="ECO:0000256" key="1">
    <source>
        <dbReference type="ARBA" id="ARBA00004477"/>
    </source>
</evidence>
<dbReference type="OrthoDB" id="141091at2"/>
<dbReference type="RefSeq" id="WP_126581588.1">
    <property type="nucleotide sequence ID" value="NZ_BIFR01000001.1"/>
</dbReference>
<name>A0A402A4P3_9CHLR</name>
<evidence type="ECO:0000256" key="4">
    <source>
        <dbReference type="ARBA" id="ARBA00022676"/>
    </source>
</evidence>
<comment type="pathway">
    <text evidence="2">Glycolipid biosynthesis; glycosylphosphatidylinositol-anchor biosynthesis.</text>
</comment>
<feature type="transmembrane region" description="Helical" evidence="10">
    <location>
        <begin position="73"/>
        <end position="95"/>
    </location>
</feature>
<evidence type="ECO:0000256" key="7">
    <source>
        <dbReference type="ARBA" id="ARBA00022824"/>
    </source>
</evidence>
<evidence type="ECO:0000313" key="12">
    <source>
        <dbReference type="Proteomes" id="UP000287352"/>
    </source>
</evidence>
<comment type="caution">
    <text evidence="11">The sequence shown here is derived from an EMBL/GenBank/DDBJ whole genome shotgun (WGS) entry which is preliminary data.</text>
</comment>
<dbReference type="Pfam" id="PF04188">
    <property type="entry name" value="Mannosyl_trans2"/>
    <property type="match status" value="1"/>
</dbReference>
<feature type="transmembrane region" description="Helical" evidence="10">
    <location>
        <begin position="334"/>
        <end position="355"/>
    </location>
</feature>
<keyword evidence="7" id="KW-0256">Endoplasmic reticulum</keyword>
<dbReference type="GO" id="GO:0004376">
    <property type="term" value="F:GPI mannosyltransferase activity"/>
    <property type="evidence" value="ECO:0007669"/>
    <property type="project" value="InterPro"/>
</dbReference>
<dbReference type="GO" id="GO:0016020">
    <property type="term" value="C:membrane"/>
    <property type="evidence" value="ECO:0007669"/>
    <property type="project" value="GOC"/>
</dbReference>
<dbReference type="Proteomes" id="UP000287352">
    <property type="component" value="Unassembled WGS sequence"/>
</dbReference>
<keyword evidence="8 10" id="KW-1133">Transmembrane helix</keyword>
<dbReference type="AlphaFoldDB" id="A0A402A4P3"/>
<feature type="transmembrane region" description="Helical" evidence="10">
    <location>
        <begin position="418"/>
        <end position="437"/>
    </location>
</feature>
<keyword evidence="3" id="KW-0337">GPI-anchor biosynthesis</keyword>
<accession>A0A402A4P3</accession>
<evidence type="ECO:0000313" key="11">
    <source>
        <dbReference type="EMBL" id="GCE14113.1"/>
    </source>
</evidence>
<evidence type="ECO:0000256" key="2">
    <source>
        <dbReference type="ARBA" id="ARBA00004687"/>
    </source>
</evidence>
<organism evidence="11 12">
    <name type="scientific">Tengunoibacter tsumagoiensis</name>
    <dbReference type="NCBI Taxonomy" id="2014871"/>
    <lineage>
        <taxon>Bacteria</taxon>
        <taxon>Bacillati</taxon>
        <taxon>Chloroflexota</taxon>
        <taxon>Ktedonobacteria</taxon>
        <taxon>Ktedonobacterales</taxon>
        <taxon>Dictyobacteraceae</taxon>
        <taxon>Tengunoibacter</taxon>
    </lineage>
</organism>
<reference evidence="12" key="1">
    <citation type="submission" date="2018-12" db="EMBL/GenBank/DDBJ databases">
        <title>Tengunoibacter tsumagoiensis gen. nov., sp. nov., Dictyobacter kobayashii sp. nov., D. alpinus sp. nov., and D. joshuensis sp. nov. and description of Dictyobacteraceae fam. nov. within the order Ktedonobacterales isolated from Tengu-no-mugimeshi.</title>
        <authorList>
            <person name="Wang C.M."/>
            <person name="Zheng Y."/>
            <person name="Sakai Y."/>
            <person name="Toyoda A."/>
            <person name="Minakuchi Y."/>
            <person name="Abe K."/>
            <person name="Yokota A."/>
            <person name="Yabe S."/>
        </authorList>
    </citation>
    <scope>NUCLEOTIDE SEQUENCE [LARGE SCALE GENOMIC DNA]</scope>
    <source>
        <strain evidence="12">Uno3</strain>
    </source>
</reference>
<evidence type="ECO:0000256" key="6">
    <source>
        <dbReference type="ARBA" id="ARBA00022692"/>
    </source>
</evidence>
<sequence length="442" mass="51219">MNLSDEKMVADTDMTLPLTDTSTTSQTDETAKRPVLLLEDTPKNSHVIAELTRPTVRQSAKNLFVYWFSALKYILPLYIAFHIGLLLIDIFSGFFSSDSTQLKPFNLWHNFFRWDIGYYMDIAAHGYTYSTQTAFFPLFSVFVRASVYLFHRNYLLSALFVSNVMGLIMLVVLYQLVREDFDEQLAKKAVLVLSCFPTAFFFAVGYNESLFICLAILSFYLMRRGQWWLAGFVGFLAVLTRSTGVLLVIPFCYEYLRQKHFRLHQIRWNILSVVLIPLGLGLFSLYCYYRFGDFLAFSHAQKAWDRSYQLPWVGIAQTITLVLKDNTFLSYHAIYSWLDIITNLSFLLLIILSAVGPLRFPRSHWSYIILAAVMFIFFQSFPLVTYAFPLLSTIRFMLELFPAFIVIAKLCKYRSFEVTYITISSTLLVFLSLYYVMGGWVA</sequence>
<evidence type="ECO:0000256" key="5">
    <source>
        <dbReference type="ARBA" id="ARBA00022679"/>
    </source>
</evidence>
<dbReference type="PANTHER" id="PTHR12468">
    <property type="entry name" value="GPI MANNOSYLTRANSFERASE 2"/>
    <property type="match status" value="1"/>
</dbReference>